<feature type="domain" description="UBX" evidence="10">
    <location>
        <begin position="1"/>
        <end position="77"/>
    </location>
</feature>
<dbReference type="EC" id="3.4.19.12" evidence="9"/>
<dbReference type="PANTHER" id="PTHR13312">
    <property type="entry name" value="HIV-INDUCED PROTEIN-7-LIKE PROTEASE"/>
    <property type="match status" value="1"/>
</dbReference>
<evidence type="ECO:0000256" key="4">
    <source>
        <dbReference type="ARBA" id="ARBA00022771"/>
    </source>
</evidence>
<evidence type="ECO:0000313" key="14">
    <source>
        <dbReference type="RefSeq" id="XP_011496189.1"/>
    </source>
</evidence>
<dbReference type="KEGG" id="csol:105360878"/>
<evidence type="ECO:0000256" key="3">
    <source>
        <dbReference type="ARBA" id="ARBA00022723"/>
    </source>
</evidence>
<dbReference type="InterPro" id="IPR048857">
    <property type="entry name" value="OTU1_Ubl"/>
</dbReference>
<dbReference type="Gene3D" id="3.10.20.90">
    <property type="entry name" value="Phosphatidylinositol 3-kinase Catalytic Subunit, Chain A, domain 1"/>
    <property type="match status" value="1"/>
</dbReference>
<dbReference type="GO" id="GO:0004843">
    <property type="term" value="F:cysteine-type deubiquitinase activity"/>
    <property type="evidence" value="ECO:0007669"/>
    <property type="project" value="UniProtKB-UniRule"/>
</dbReference>
<dbReference type="SUPFAM" id="SSF54001">
    <property type="entry name" value="Cysteine proteinases"/>
    <property type="match status" value="1"/>
</dbReference>
<gene>
    <name evidence="14" type="primary">LOC105360878</name>
</gene>
<keyword evidence="2" id="KW-0645">Protease</keyword>
<keyword evidence="9" id="KW-0963">Cytoplasm</keyword>
<dbReference type="Pfam" id="PF21403">
    <property type="entry name" value="OTU1_UBXL"/>
    <property type="match status" value="1"/>
</dbReference>
<dbReference type="InterPro" id="IPR003323">
    <property type="entry name" value="OTU_dom"/>
</dbReference>
<dbReference type="SUPFAM" id="SSF54236">
    <property type="entry name" value="Ubiquitin-like"/>
    <property type="match status" value="1"/>
</dbReference>
<dbReference type="GO" id="GO:0016579">
    <property type="term" value="P:protein deubiquitination"/>
    <property type="evidence" value="ECO:0007669"/>
    <property type="project" value="TreeGrafter"/>
</dbReference>
<dbReference type="Gene3D" id="3.90.70.80">
    <property type="match status" value="1"/>
</dbReference>
<dbReference type="GO" id="GO:0036503">
    <property type="term" value="P:ERAD pathway"/>
    <property type="evidence" value="ECO:0007669"/>
    <property type="project" value="TreeGrafter"/>
</dbReference>
<evidence type="ECO:0000256" key="8">
    <source>
        <dbReference type="ARBA" id="ARBA00022833"/>
    </source>
</evidence>
<evidence type="ECO:0000256" key="7">
    <source>
        <dbReference type="ARBA" id="ARBA00022807"/>
    </source>
</evidence>
<dbReference type="Pfam" id="PF24560">
    <property type="entry name" value="zf-C2H2_OTU1_C"/>
    <property type="match status" value="1"/>
</dbReference>
<dbReference type="InterPro" id="IPR038765">
    <property type="entry name" value="Papain-like_cys_pep_sf"/>
</dbReference>
<evidence type="ECO:0000256" key="6">
    <source>
        <dbReference type="ARBA" id="ARBA00022801"/>
    </source>
</evidence>
<proteinExistence type="predicted"/>
<protein>
    <recommendedName>
        <fullName evidence="9">Ubiquitin thioesterase OTU</fullName>
        <ecNumber evidence="9">3.4.19.12</ecNumber>
    </recommendedName>
</protein>
<keyword evidence="8" id="KW-0862">Zinc</keyword>
<dbReference type="GO" id="GO:0005829">
    <property type="term" value="C:cytosol"/>
    <property type="evidence" value="ECO:0007669"/>
    <property type="project" value="TreeGrafter"/>
</dbReference>
<feature type="domain" description="OTU" evidence="12">
    <location>
        <begin position="111"/>
        <end position="222"/>
    </location>
</feature>
<keyword evidence="4" id="KW-0863">Zinc-finger</keyword>
<dbReference type="GO" id="GO:0030968">
    <property type="term" value="P:endoplasmic reticulum unfolded protein response"/>
    <property type="evidence" value="ECO:0007669"/>
    <property type="project" value="TreeGrafter"/>
</dbReference>
<evidence type="ECO:0000259" key="10">
    <source>
        <dbReference type="PROSITE" id="PS50033"/>
    </source>
</evidence>
<sequence>MENFVIRVKSKSGQKIVDNLTPQDTVTNLKNKLSEITGIQTDALHVLRGFPPKPLDLNDINSTLKESDILSGETLIVEEKQNMFNSKQRVADMSCKHITDNLDFGNYPGILMKMVVPADDSCLFTSVGFVLNGKVDPTCAHGMREIIANAVAADVDEYCEAILGKPNQEYCEWIMKPNSWGGAIELAILSRFYGLEIAVVDSSNGIINRFGEDQHYAQRVFLIFDGIHYDPLYLEPLHGESIQTIFPIENEMILRQAANLAQEAKSSHQYTNIKKFTLKCMICDVKLSGSQAAQKHAIETGHQNFGEVVA</sequence>
<reference evidence="14" key="1">
    <citation type="submission" date="2025-08" db="UniProtKB">
        <authorList>
            <consortium name="RefSeq"/>
        </authorList>
    </citation>
    <scope>IDENTIFICATION</scope>
</reference>
<evidence type="ECO:0000256" key="2">
    <source>
        <dbReference type="ARBA" id="ARBA00022670"/>
    </source>
</evidence>
<evidence type="ECO:0000256" key="5">
    <source>
        <dbReference type="ARBA" id="ARBA00022786"/>
    </source>
</evidence>
<comment type="subcellular location">
    <subcellularLocation>
        <location evidence="9">Cytoplasm</location>
    </subcellularLocation>
</comment>
<comment type="function">
    <text evidence="9">Hydrolase that can remove conjugated ubiquitin from proteins and may therefore play an important regulatory role at the level of protein turnover by preventing degradation.</text>
</comment>
<keyword evidence="3" id="KW-0479">Metal-binding</keyword>
<evidence type="ECO:0000313" key="13">
    <source>
        <dbReference type="Proteomes" id="UP000695007"/>
    </source>
</evidence>
<dbReference type="CTD" id="55432"/>
<dbReference type="Pfam" id="PF02338">
    <property type="entry name" value="OTU"/>
    <property type="match status" value="1"/>
</dbReference>
<evidence type="ECO:0000256" key="9">
    <source>
        <dbReference type="RuleBase" id="RU367104"/>
    </source>
</evidence>
<dbReference type="RefSeq" id="XP_011496189.1">
    <property type="nucleotide sequence ID" value="XM_011497887.1"/>
</dbReference>
<evidence type="ECO:0000259" key="12">
    <source>
        <dbReference type="PROSITE" id="PS50802"/>
    </source>
</evidence>
<feature type="domain" description="Ubiquitin-like" evidence="11">
    <location>
        <begin position="4"/>
        <end position="81"/>
    </location>
</feature>
<dbReference type="InterPro" id="IPR000626">
    <property type="entry name" value="Ubiquitin-like_dom"/>
</dbReference>
<dbReference type="InterPro" id="IPR057766">
    <property type="entry name" value="Znf-C2H2_OTU1-like_C"/>
</dbReference>
<dbReference type="GO" id="GO:0005634">
    <property type="term" value="C:nucleus"/>
    <property type="evidence" value="ECO:0007669"/>
    <property type="project" value="TreeGrafter"/>
</dbReference>
<name>A0AAJ6YDR0_9HYME</name>
<comment type="catalytic activity">
    <reaction evidence="1 9">
        <text>Thiol-dependent hydrolysis of ester, thioester, amide, peptide and isopeptide bonds formed by the C-terminal Gly of ubiquitin (a 76-residue protein attached to proteins as an intracellular targeting signal).</text>
        <dbReference type="EC" id="3.4.19.12"/>
    </reaction>
</comment>
<dbReference type="InterPro" id="IPR001012">
    <property type="entry name" value="UBX_dom"/>
</dbReference>
<dbReference type="PROSITE" id="PS50053">
    <property type="entry name" value="UBIQUITIN_2"/>
    <property type="match status" value="1"/>
</dbReference>
<dbReference type="CDD" id="cd17059">
    <property type="entry name" value="Ubl_OTU1"/>
    <property type="match status" value="1"/>
</dbReference>
<evidence type="ECO:0000256" key="1">
    <source>
        <dbReference type="ARBA" id="ARBA00000707"/>
    </source>
</evidence>
<keyword evidence="13" id="KW-1185">Reference proteome</keyword>
<dbReference type="PROSITE" id="PS50033">
    <property type="entry name" value="UBX"/>
    <property type="match status" value="1"/>
</dbReference>
<accession>A0AAJ6YDR0</accession>
<dbReference type="CDD" id="cd22745">
    <property type="entry name" value="OTU_OTU1"/>
    <property type="match status" value="1"/>
</dbReference>
<dbReference type="AlphaFoldDB" id="A0AAJ6YDR0"/>
<dbReference type="InterPro" id="IPR029071">
    <property type="entry name" value="Ubiquitin-like_domsf"/>
</dbReference>
<dbReference type="GO" id="GO:0008270">
    <property type="term" value="F:zinc ion binding"/>
    <property type="evidence" value="ECO:0007669"/>
    <property type="project" value="UniProtKB-KW"/>
</dbReference>
<keyword evidence="6 9" id="KW-0378">Hydrolase</keyword>
<organism evidence="13 14">
    <name type="scientific">Ceratosolen solmsi marchali</name>
    <dbReference type="NCBI Taxonomy" id="326594"/>
    <lineage>
        <taxon>Eukaryota</taxon>
        <taxon>Metazoa</taxon>
        <taxon>Ecdysozoa</taxon>
        <taxon>Arthropoda</taxon>
        <taxon>Hexapoda</taxon>
        <taxon>Insecta</taxon>
        <taxon>Pterygota</taxon>
        <taxon>Neoptera</taxon>
        <taxon>Endopterygota</taxon>
        <taxon>Hymenoptera</taxon>
        <taxon>Apocrita</taxon>
        <taxon>Proctotrupomorpha</taxon>
        <taxon>Chalcidoidea</taxon>
        <taxon>Agaonidae</taxon>
        <taxon>Agaoninae</taxon>
        <taxon>Ceratosolen</taxon>
    </lineage>
</organism>
<dbReference type="FunFam" id="3.10.20.90:FF:000096">
    <property type="entry name" value="Ubiquitin thioesterase OTU1"/>
    <property type="match status" value="1"/>
</dbReference>
<dbReference type="GeneID" id="105360878"/>
<dbReference type="PROSITE" id="PS50802">
    <property type="entry name" value="OTU"/>
    <property type="match status" value="1"/>
</dbReference>
<keyword evidence="5 9" id="KW-0833">Ubl conjugation pathway</keyword>
<keyword evidence="7 9" id="KW-0788">Thiol protease</keyword>
<evidence type="ECO:0000259" key="11">
    <source>
        <dbReference type="PROSITE" id="PS50053"/>
    </source>
</evidence>
<dbReference type="PANTHER" id="PTHR13312:SF0">
    <property type="entry name" value="UBIQUITIN THIOESTERASE OTU1"/>
    <property type="match status" value="1"/>
</dbReference>
<dbReference type="Proteomes" id="UP000695007">
    <property type="component" value="Unplaced"/>
</dbReference>